<dbReference type="Pfam" id="PF02020">
    <property type="entry name" value="W2"/>
    <property type="match status" value="1"/>
</dbReference>
<keyword evidence="3" id="KW-0963">Cytoplasm</keyword>
<dbReference type="Pfam" id="PF25084">
    <property type="entry name" value="LbH_EIF2B"/>
    <property type="match status" value="1"/>
</dbReference>
<dbReference type="WBParaSite" id="Hba_14157">
    <property type="protein sequence ID" value="Hba_14157"/>
    <property type="gene ID" value="Hba_14157"/>
</dbReference>
<keyword evidence="5" id="KW-0648">Protein biosynthesis</keyword>
<dbReference type="InterPro" id="IPR044123">
    <property type="entry name" value="W2_eIF2B_epsilon"/>
</dbReference>
<dbReference type="Gene3D" id="2.160.10.10">
    <property type="entry name" value="Hexapeptide repeat proteins"/>
    <property type="match status" value="1"/>
</dbReference>
<reference evidence="11" key="1">
    <citation type="submission" date="2016-11" db="UniProtKB">
        <authorList>
            <consortium name="WormBaseParasite"/>
        </authorList>
    </citation>
    <scope>IDENTIFICATION</scope>
</reference>
<dbReference type="InterPro" id="IPR016024">
    <property type="entry name" value="ARM-type_fold"/>
</dbReference>
<dbReference type="Gene3D" id="1.25.40.180">
    <property type="match status" value="1"/>
</dbReference>
<evidence type="ECO:0000256" key="5">
    <source>
        <dbReference type="ARBA" id="ARBA00022917"/>
    </source>
</evidence>
<dbReference type="GO" id="GO:0031369">
    <property type="term" value="F:translation initiation factor binding"/>
    <property type="evidence" value="ECO:0007669"/>
    <property type="project" value="InterPro"/>
</dbReference>
<evidence type="ECO:0000256" key="3">
    <source>
        <dbReference type="ARBA" id="ARBA00022490"/>
    </source>
</evidence>
<comment type="subunit">
    <text evidence="8">Component of the translation initiation factor 2B (eIF2B) complex which is a heterodecamer of two sets of five different subunits: alpha, beta, gamma, delta and epsilon. Subunits alpha, beta and delta comprise a regulatory subcomplex and subunits epsilon and gamma comprise a catalytic subcomplex. Within the complex, the hexameric regulatory complex resides at the center, with the two heterodimeric catalytic subcomplexes bound on opposite sides.</text>
</comment>
<dbReference type="PANTHER" id="PTHR45887">
    <property type="entry name" value="TRANSLATION INITIATION FACTOR EIF-2B SUBUNIT EPSILON"/>
    <property type="match status" value="1"/>
</dbReference>
<dbReference type="InterPro" id="IPR011004">
    <property type="entry name" value="Trimer_LpxA-like_sf"/>
</dbReference>
<dbReference type="PROSITE" id="PS51363">
    <property type="entry name" value="W2"/>
    <property type="match status" value="1"/>
</dbReference>
<dbReference type="InterPro" id="IPR029044">
    <property type="entry name" value="Nucleotide-diphossugar_trans"/>
</dbReference>
<accession>A0A1I7X9W7</accession>
<dbReference type="SUPFAM" id="SSF51161">
    <property type="entry name" value="Trimeric LpxA-like enzymes"/>
    <property type="match status" value="1"/>
</dbReference>
<evidence type="ECO:0000313" key="11">
    <source>
        <dbReference type="WBParaSite" id="Hba_14157"/>
    </source>
</evidence>
<dbReference type="InterPro" id="IPR003307">
    <property type="entry name" value="W2_domain"/>
</dbReference>
<evidence type="ECO:0000256" key="7">
    <source>
        <dbReference type="ARBA" id="ARBA00044345"/>
    </source>
</evidence>
<dbReference type="InterPro" id="IPR051956">
    <property type="entry name" value="eIF2B_epsilon"/>
</dbReference>
<organism evidence="10 11">
    <name type="scientific">Heterorhabditis bacteriophora</name>
    <name type="common">Entomopathogenic nematode worm</name>
    <dbReference type="NCBI Taxonomy" id="37862"/>
    <lineage>
        <taxon>Eukaryota</taxon>
        <taxon>Metazoa</taxon>
        <taxon>Ecdysozoa</taxon>
        <taxon>Nematoda</taxon>
        <taxon>Chromadorea</taxon>
        <taxon>Rhabditida</taxon>
        <taxon>Rhabditina</taxon>
        <taxon>Rhabditomorpha</taxon>
        <taxon>Strongyloidea</taxon>
        <taxon>Heterorhabditidae</taxon>
        <taxon>Heterorhabditis</taxon>
    </lineage>
</organism>
<comment type="similarity">
    <text evidence="2">Belongs to the eIF-2B gamma/epsilon subunits family.</text>
</comment>
<evidence type="ECO:0000313" key="10">
    <source>
        <dbReference type="Proteomes" id="UP000095283"/>
    </source>
</evidence>
<evidence type="ECO:0000256" key="2">
    <source>
        <dbReference type="ARBA" id="ARBA00007878"/>
    </source>
</evidence>
<proteinExistence type="inferred from homology"/>
<evidence type="ECO:0000256" key="4">
    <source>
        <dbReference type="ARBA" id="ARBA00022540"/>
    </source>
</evidence>
<dbReference type="CDD" id="cd11558">
    <property type="entry name" value="W2_eIF2B_epsilon"/>
    <property type="match status" value="1"/>
</dbReference>
<sequence length="579" mass="65180">MSLKKPAKKEDDNLTAVLIVDTYDQRFFPFTKTIGPWCLQRVCNIPIIYYTLSWIRRTEIKRVILVASKKNEEFSEAIERASNLCFESLHVIICKNAMSVGDALRELDSRNLLTGEKTISRNKVNAMELLNHFLSDVVIRRDVVDSGIALCSLNISAQFSDNFDFQNRDDVIREILVNEEILMQNIHISVLPETEAAVSVTLLTIVMRLLREFVISMWQIANITSGSIPANAFNVSVGNNCSVANSVKMSCSSIGNDTKIGANTLLFNTIIGNNCVIGDYCTIQEAVIGNGVIILPGTKLSKRAIISAQVTYPTNFEYPVNSAVCAWGPGEDFEDTIKDKSVSGVHIWSLTGGSSFWNVDGSGDKILSSGSQDDENESGCEFESDSSEAYEMDNTVQFYEEVVESMERIQTLVFSDQQMHNLILEINSSKLAYNISMEDVAKNVFSAFLGLPGNEVLAGFKAVCIIKFIEFLYNLSVYVVFCNFQLASKWRLLFTNYYQPKKSQIQLLLAIEERFKNHPDEFGPKVAKMVHMLYDDLDILEEEAILEWADSLESELLRKHMKPIIDWLQQDSDEEESDN</sequence>
<keyword evidence="4" id="KW-0396">Initiation factor</keyword>
<evidence type="ECO:0000256" key="8">
    <source>
        <dbReference type="ARBA" id="ARBA00046432"/>
    </source>
</evidence>
<dbReference type="SUPFAM" id="SSF53448">
    <property type="entry name" value="Nucleotide-diphospho-sugar transferases"/>
    <property type="match status" value="1"/>
</dbReference>
<feature type="domain" description="W2" evidence="9">
    <location>
        <begin position="379"/>
        <end position="578"/>
    </location>
</feature>
<dbReference type="InterPro" id="IPR056764">
    <property type="entry name" value="LbH_EIF2B3/5"/>
</dbReference>
<keyword evidence="10" id="KW-1185">Reference proteome</keyword>
<comment type="subcellular location">
    <subcellularLocation>
        <location evidence="1">Cytoplasm</location>
        <location evidence="1">Cytosol</location>
    </subcellularLocation>
</comment>
<dbReference type="AlphaFoldDB" id="A0A1I7X9W7"/>
<dbReference type="Proteomes" id="UP000095283">
    <property type="component" value="Unplaced"/>
</dbReference>
<dbReference type="GO" id="GO:0003743">
    <property type="term" value="F:translation initiation factor activity"/>
    <property type="evidence" value="ECO:0007669"/>
    <property type="project" value="TreeGrafter"/>
</dbReference>
<name>A0A1I7X9W7_HETBA</name>
<evidence type="ECO:0000256" key="1">
    <source>
        <dbReference type="ARBA" id="ARBA00004514"/>
    </source>
</evidence>
<protein>
    <recommendedName>
        <fullName evidence="6">Translation initiation factor eIF2B subunit epsilon</fullName>
    </recommendedName>
    <alternativeName>
        <fullName evidence="7">eIF2B GDP-GTP exchange factor subunit epsilon</fullName>
    </alternativeName>
</protein>
<dbReference type="PANTHER" id="PTHR45887:SF1">
    <property type="entry name" value="TRANSLATION INITIATION FACTOR EIF-2B SUBUNIT EPSILON"/>
    <property type="match status" value="1"/>
</dbReference>
<dbReference type="SMART" id="SM00515">
    <property type="entry name" value="eIF5C"/>
    <property type="match status" value="1"/>
</dbReference>
<evidence type="ECO:0000259" key="9">
    <source>
        <dbReference type="PROSITE" id="PS51363"/>
    </source>
</evidence>
<dbReference type="SUPFAM" id="SSF48371">
    <property type="entry name" value="ARM repeat"/>
    <property type="match status" value="1"/>
</dbReference>
<dbReference type="GO" id="GO:0005085">
    <property type="term" value="F:guanyl-nucleotide exchange factor activity"/>
    <property type="evidence" value="ECO:0007669"/>
    <property type="project" value="InterPro"/>
</dbReference>
<evidence type="ECO:0000256" key="6">
    <source>
        <dbReference type="ARBA" id="ARBA00044144"/>
    </source>
</evidence>
<dbReference type="Gene3D" id="3.90.550.10">
    <property type="entry name" value="Spore Coat Polysaccharide Biosynthesis Protein SpsA, Chain A"/>
    <property type="match status" value="1"/>
</dbReference>
<dbReference type="GO" id="GO:0005851">
    <property type="term" value="C:eukaryotic translation initiation factor 2B complex"/>
    <property type="evidence" value="ECO:0007669"/>
    <property type="project" value="TreeGrafter"/>
</dbReference>